<sequence length="82" mass="9202">MVHRGVSLRLFSLFLCFVLFAAMEVVQTCSSNPCPPLANCNMNQQKSAYWCECPVGYKLANGNCISGKWNCVSGILLFMRCW</sequence>
<dbReference type="AlphaFoldDB" id="A0A8C4NCC4"/>
<keyword evidence="1" id="KW-1015">Disulfide bond</keyword>
<reference evidence="4" key="1">
    <citation type="submission" date="2025-08" db="UniProtKB">
        <authorList>
            <consortium name="Ensembl"/>
        </authorList>
    </citation>
    <scope>IDENTIFICATION</scope>
</reference>
<keyword evidence="2" id="KW-0732">Signal</keyword>
<evidence type="ECO:0000256" key="2">
    <source>
        <dbReference type="SAM" id="SignalP"/>
    </source>
</evidence>
<organism evidence="4 5">
    <name type="scientific">Eptatretus burgeri</name>
    <name type="common">Inshore hagfish</name>
    <dbReference type="NCBI Taxonomy" id="7764"/>
    <lineage>
        <taxon>Eukaryota</taxon>
        <taxon>Metazoa</taxon>
        <taxon>Chordata</taxon>
        <taxon>Craniata</taxon>
        <taxon>Vertebrata</taxon>
        <taxon>Cyclostomata</taxon>
        <taxon>Myxini</taxon>
        <taxon>Myxiniformes</taxon>
        <taxon>Myxinidae</taxon>
        <taxon>Eptatretinae</taxon>
        <taxon>Eptatretus</taxon>
    </lineage>
</organism>
<accession>A0A8C4NCC4</accession>
<feature type="chain" id="PRO_5034035137" description="EGF-like domain-containing protein" evidence="2">
    <location>
        <begin position="32"/>
        <end position="82"/>
    </location>
</feature>
<keyword evidence="5" id="KW-1185">Reference proteome</keyword>
<dbReference type="InterPro" id="IPR000742">
    <property type="entry name" value="EGF"/>
</dbReference>
<dbReference type="PROSITE" id="PS50026">
    <property type="entry name" value="EGF_3"/>
    <property type="match status" value="1"/>
</dbReference>
<protein>
    <recommendedName>
        <fullName evidence="3">EGF-like domain-containing protein</fullName>
    </recommendedName>
</protein>
<reference evidence="4" key="2">
    <citation type="submission" date="2025-09" db="UniProtKB">
        <authorList>
            <consortium name="Ensembl"/>
        </authorList>
    </citation>
    <scope>IDENTIFICATION</scope>
</reference>
<feature type="signal peptide" evidence="2">
    <location>
        <begin position="1"/>
        <end position="31"/>
    </location>
</feature>
<evidence type="ECO:0000313" key="4">
    <source>
        <dbReference type="Ensembl" id="ENSEBUP00000005556.1"/>
    </source>
</evidence>
<evidence type="ECO:0000259" key="3">
    <source>
        <dbReference type="PROSITE" id="PS50026"/>
    </source>
</evidence>
<comment type="caution">
    <text evidence="1">Lacks conserved residue(s) required for the propagation of feature annotation.</text>
</comment>
<evidence type="ECO:0000256" key="1">
    <source>
        <dbReference type="PROSITE-ProRule" id="PRU00076"/>
    </source>
</evidence>
<proteinExistence type="predicted"/>
<name>A0A8C4NCC4_EPTBU</name>
<feature type="domain" description="EGF-like" evidence="3">
    <location>
        <begin position="25"/>
        <end position="63"/>
    </location>
</feature>
<keyword evidence="1" id="KW-0245">EGF-like domain</keyword>
<dbReference type="Ensembl" id="ENSEBUT00000005996.1">
    <property type="protein sequence ID" value="ENSEBUP00000005556.1"/>
    <property type="gene ID" value="ENSEBUG00000003773.1"/>
</dbReference>
<evidence type="ECO:0000313" key="5">
    <source>
        <dbReference type="Proteomes" id="UP000694388"/>
    </source>
</evidence>
<dbReference type="Gene3D" id="2.10.25.10">
    <property type="entry name" value="Laminin"/>
    <property type="match status" value="1"/>
</dbReference>
<feature type="disulfide bond" evidence="1">
    <location>
        <begin position="34"/>
        <end position="51"/>
    </location>
</feature>
<dbReference type="Proteomes" id="UP000694388">
    <property type="component" value="Unplaced"/>
</dbReference>